<keyword evidence="6" id="KW-0175">Coiled coil</keyword>
<dbReference type="EMBL" id="CP006569">
    <property type="protein sequence ID" value="AHF77011.1"/>
    <property type="molecule type" value="Genomic_DNA"/>
</dbReference>
<feature type="domain" description="Fe/B12 periplasmic-binding" evidence="7">
    <location>
        <begin position="52"/>
        <end position="311"/>
    </location>
</feature>
<dbReference type="PANTHER" id="PTHR30532:SF1">
    <property type="entry name" value="IRON(3+)-HYDROXAMATE-BINDING PROTEIN FHUD"/>
    <property type="match status" value="1"/>
</dbReference>
<keyword evidence="9" id="KW-1185">Reference proteome</keyword>
<dbReference type="Proteomes" id="UP000019028">
    <property type="component" value="Chromosome"/>
</dbReference>
<dbReference type="InterPro" id="IPR002491">
    <property type="entry name" value="ABC_transptr_periplasmic_BD"/>
</dbReference>
<dbReference type="PANTHER" id="PTHR30532">
    <property type="entry name" value="IRON III DICITRATE-BINDING PERIPLASMIC PROTEIN"/>
    <property type="match status" value="1"/>
</dbReference>
<sequence length="311" mass="35307">MQPQERRASREKVLMARRSSVIDANRRRVVTALLLMPWLPGASAQTDKPVKRIISLEWLPLELLFALGVTPLAAADTHDYRLWVREPALPVGVIDVGQRDAPNLEFIAELKPDLILYSQGYGPRADQFHDIAPAMEFNFTDERGHPLRTVRAGLLSLAERLDRAAAAREHLDFFDRQLADAKARLGSYRRQPLLVFSLIDDRHVFILGETSLFGDVMRQLAIDNAWQGENTFWGTAVVGIEYLAKLPPLRAICLDHGDEAARARVAATPIWKSLSFVRENTWRNVPAIWFFGATLSALRFCRMLEDLENQW</sequence>
<evidence type="ECO:0000256" key="3">
    <source>
        <dbReference type="ARBA" id="ARBA00022448"/>
    </source>
</evidence>
<dbReference type="PROSITE" id="PS50983">
    <property type="entry name" value="FE_B12_PBP"/>
    <property type="match status" value="1"/>
</dbReference>
<evidence type="ECO:0000256" key="4">
    <source>
        <dbReference type="ARBA" id="ARBA00022496"/>
    </source>
</evidence>
<dbReference type="SUPFAM" id="SSF53807">
    <property type="entry name" value="Helical backbone' metal receptor"/>
    <property type="match status" value="1"/>
</dbReference>
<dbReference type="CDD" id="cd01146">
    <property type="entry name" value="FhuD"/>
    <property type="match status" value="1"/>
</dbReference>
<evidence type="ECO:0000256" key="5">
    <source>
        <dbReference type="ARBA" id="ARBA00022729"/>
    </source>
</evidence>
<accession>W0HT69</accession>
<keyword evidence="3" id="KW-0813">Transport</keyword>
<evidence type="ECO:0000259" key="7">
    <source>
        <dbReference type="PROSITE" id="PS50983"/>
    </source>
</evidence>
<keyword evidence="4" id="KW-0408">Iron</keyword>
<dbReference type="PATRIC" id="fig|1239307.3.peg.2160"/>
<keyword evidence="4" id="KW-0410">Iron transport</keyword>
<comment type="subcellular location">
    <subcellularLocation>
        <location evidence="1">Cell envelope</location>
    </subcellularLocation>
</comment>
<dbReference type="AlphaFoldDB" id="W0HT69"/>
<evidence type="ECO:0000256" key="2">
    <source>
        <dbReference type="ARBA" id="ARBA00008814"/>
    </source>
</evidence>
<proteinExistence type="inferred from homology"/>
<protein>
    <submittedName>
        <fullName evidence="8">Ferrichrome-binding periplasmic protein</fullName>
    </submittedName>
</protein>
<keyword evidence="4" id="KW-0406">Ion transport</keyword>
<dbReference type="Pfam" id="PF01497">
    <property type="entry name" value="Peripla_BP_2"/>
    <property type="match status" value="1"/>
</dbReference>
<gene>
    <name evidence="8" type="ORF">Sant_1959</name>
</gene>
<dbReference type="GO" id="GO:0030288">
    <property type="term" value="C:outer membrane-bounded periplasmic space"/>
    <property type="evidence" value="ECO:0007669"/>
    <property type="project" value="TreeGrafter"/>
</dbReference>
<name>W0HT69_9GAMM</name>
<dbReference type="Gene3D" id="3.40.50.1980">
    <property type="entry name" value="Nitrogenase molybdenum iron protein domain"/>
    <property type="match status" value="2"/>
</dbReference>
<dbReference type="KEGG" id="sod:Sant_1959"/>
<dbReference type="PRINTS" id="PR01715">
    <property type="entry name" value="FERRIBNDNGPP"/>
</dbReference>
<reference evidence="8 9" key="1">
    <citation type="journal article" date="2014" name="Genome Biol. Evol.">
        <title>Genome degeneration and adaptation in a nascent stage of symbiosis.</title>
        <authorList>
            <person name="Oakeson K.F."/>
            <person name="Gil R."/>
            <person name="Clayton A.L."/>
            <person name="Dunn D.M."/>
            <person name="von Niederhausern A.C."/>
            <person name="Hamil C."/>
            <person name="Aoyagi A."/>
            <person name="Duval B."/>
            <person name="Baca A."/>
            <person name="Silva F.J."/>
            <person name="Vallier A."/>
            <person name="Jackson D.G."/>
            <person name="Latorre A."/>
            <person name="Weiss R.B."/>
            <person name="Heddi A."/>
            <person name="Moya A."/>
            <person name="Dale C."/>
        </authorList>
    </citation>
    <scope>NUCLEOTIDE SEQUENCE [LARGE SCALE GENOMIC DNA]</scope>
    <source>
        <strain evidence="8 9">HS1</strain>
    </source>
</reference>
<evidence type="ECO:0000256" key="6">
    <source>
        <dbReference type="SAM" id="Coils"/>
    </source>
</evidence>
<comment type="similarity">
    <text evidence="2">Belongs to the bacterial solute-binding protein 8 family.</text>
</comment>
<dbReference type="InterPro" id="IPR051313">
    <property type="entry name" value="Bact_iron-sidero_bind"/>
</dbReference>
<evidence type="ECO:0000256" key="1">
    <source>
        <dbReference type="ARBA" id="ARBA00004196"/>
    </source>
</evidence>
<keyword evidence="5" id="KW-0732">Signal</keyword>
<feature type="coiled-coil region" evidence="6">
    <location>
        <begin position="164"/>
        <end position="191"/>
    </location>
</feature>
<dbReference type="HOGENOM" id="CLU_038034_10_0_6"/>
<dbReference type="NCBIfam" id="NF007864">
    <property type="entry name" value="PRK10576.1"/>
    <property type="match status" value="1"/>
</dbReference>
<organism evidence="8 9">
    <name type="scientific">Sodalis praecaptivus</name>
    <dbReference type="NCBI Taxonomy" id="1239307"/>
    <lineage>
        <taxon>Bacteria</taxon>
        <taxon>Pseudomonadati</taxon>
        <taxon>Pseudomonadota</taxon>
        <taxon>Gammaproteobacteria</taxon>
        <taxon>Enterobacterales</taxon>
        <taxon>Bruguierivoracaceae</taxon>
        <taxon>Sodalis</taxon>
    </lineage>
</organism>
<dbReference type="GO" id="GO:1901678">
    <property type="term" value="P:iron coordination entity transport"/>
    <property type="evidence" value="ECO:0007669"/>
    <property type="project" value="UniProtKB-ARBA"/>
</dbReference>
<evidence type="ECO:0000313" key="8">
    <source>
        <dbReference type="EMBL" id="AHF77011.1"/>
    </source>
</evidence>
<evidence type="ECO:0000313" key="9">
    <source>
        <dbReference type="Proteomes" id="UP000019028"/>
    </source>
</evidence>